<dbReference type="CDD" id="cd22919">
    <property type="entry name" value="HFD_CENP-S"/>
    <property type="match status" value="1"/>
</dbReference>
<feature type="region of interest" description="Disordered" evidence="5">
    <location>
        <begin position="101"/>
        <end position="121"/>
    </location>
</feature>
<name>A0A9P4I7Z7_9PEZI</name>
<sequence>MDDAEQREERLKSALWYSIGQVVDHETLNSLSLSGSVHNATPQFIGALTELVWAQIASAGKDLENFAKHAGRSTIQTDDVLLLARRNEGLESLLRSYVDQTRATEGRGTSGAAKGKPKGRK</sequence>
<dbReference type="Gene3D" id="1.10.20.10">
    <property type="entry name" value="Histone, subunit A"/>
    <property type="match status" value="1"/>
</dbReference>
<evidence type="ECO:0000256" key="3">
    <source>
        <dbReference type="ARBA" id="ARBA00023125"/>
    </source>
</evidence>
<gene>
    <name evidence="6" type="ORF">NA57DRAFT_58593</name>
</gene>
<dbReference type="OrthoDB" id="1872155at2759"/>
<evidence type="ECO:0008006" key="8">
    <source>
        <dbReference type="Google" id="ProtNLM"/>
    </source>
</evidence>
<evidence type="ECO:0000256" key="5">
    <source>
        <dbReference type="SAM" id="MobiDB-lite"/>
    </source>
</evidence>
<dbReference type="PANTHER" id="PTHR22980:SF0">
    <property type="entry name" value="CENTROMERE PROTEIN S"/>
    <property type="match status" value="1"/>
</dbReference>
<keyword evidence="7" id="KW-1185">Reference proteome</keyword>
<evidence type="ECO:0000256" key="4">
    <source>
        <dbReference type="ARBA" id="ARBA00023204"/>
    </source>
</evidence>
<dbReference type="Proteomes" id="UP000799772">
    <property type="component" value="Unassembled WGS sequence"/>
</dbReference>
<dbReference type="GO" id="GO:0003677">
    <property type="term" value="F:DNA binding"/>
    <property type="evidence" value="ECO:0007669"/>
    <property type="project" value="UniProtKB-KW"/>
</dbReference>
<dbReference type="GO" id="GO:0046982">
    <property type="term" value="F:protein heterodimerization activity"/>
    <property type="evidence" value="ECO:0007669"/>
    <property type="project" value="InterPro"/>
</dbReference>
<accession>A0A9P4I7Z7</accession>
<evidence type="ECO:0000256" key="2">
    <source>
        <dbReference type="ARBA" id="ARBA00022763"/>
    </source>
</evidence>
<dbReference type="GO" id="GO:0000712">
    <property type="term" value="P:resolution of meiotic recombination intermediates"/>
    <property type="evidence" value="ECO:0007669"/>
    <property type="project" value="TreeGrafter"/>
</dbReference>
<dbReference type="PANTHER" id="PTHR22980">
    <property type="entry name" value="CORTISTATIN"/>
    <property type="match status" value="1"/>
</dbReference>
<proteinExistence type="inferred from homology"/>
<dbReference type="SUPFAM" id="SSF47113">
    <property type="entry name" value="Histone-fold"/>
    <property type="match status" value="1"/>
</dbReference>
<dbReference type="Pfam" id="PF15630">
    <property type="entry name" value="CENP-S"/>
    <property type="match status" value="1"/>
</dbReference>
<reference evidence="6" key="1">
    <citation type="journal article" date="2020" name="Stud. Mycol.">
        <title>101 Dothideomycetes genomes: a test case for predicting lifestyles and emergence of pathogens.</title>
        <authorList>
            <person name="Haridas S."/>
            <person name="Albert R."/>
            <person name="Binder M."/>
            <person name="Bloem J."/>
            <person name="Labutti K."/>
            <person name="Salamov A."/>
            <person name="Andreopoulos B."/>
            <person name="Baker S."/>
            <person name="Barry K."/>
            <person name="Bills G."/>
            <person name="Bluhm B."/>
            <person name="Cannon C."/>
            <person name="Castanera R."/>
            <person name="Culley D."/>
            <person name="Daum C."/>
            <person name="Ezra D."/>
            <person name="Gonzalez J."/>
            <person name="Henrissat B."/>
            <person name="Kuo A."/>
            <person name="Liang C."/>
            <person name="Lipzen A."/>
            <person name="Lutzoni F."/>
            <person name="Magnuson J."/>
            <person name="Mondo S."/>
            <person name="Nolan M."/>
            <person name="Ohm R."/>
            <person name="Pangilinan J."/>
            <person name="Park H.-J."/>
            <person name="Ramirez L."/>
            <person name="Alfaro M."/>
            <person name="Sun H."/>
            <person name="Tritt A."/>
            <person name="Yoshinaga Y."/>
            <person name="Zwiers L.-H."/>
            <person name="Turgeon B."/>
            <person name="Goodwin S."/>
            <person name="Spatafora J."/>
            <person name="Crous P."/>
            <person name="Grigoriev I."/>
        </authorList>
    </citation>
    <scope>NUCLEOTIDE SEQUENCE</scope>
    <source>
        <strain evidence="6">CBS 133067</strain>
    </source>
</reference>
<protein>
    <recommendedName>
        <fullName evidence="8">Centromere protein S</fullName>
    </recommendedName>
</protein>
<dbReference type="EMBL" id="ML978129">
    <property type="protein sequence ID" value="KAF2096695.1"/>
    <property type="molecule type" value="Genomic_DNA"/>
</dbReference>
<dbReference type="InterPro" id="IPR009072">
    <property type="entry name" value="Histone-fold"/>
</dbReference>
<evidence type="ECO:0000313" key="6">
    <source>
        <dbReference type="EMBL" id="KAF2096695.1"/>
    </source>
</evidence>
<comment type="similarity">
    <text evidence="1">Belongs to the TAF9 family. CENP-S/MHF1 subfamily.</text>
</comment>
<comment type="caution">
    <text evidence="6">The sequence shown here is derived from an EMBL/GenBank/DDBJ whole genome shotgun (WGS) entry which is preliminary data.</text>
</comment>
<organism evidence="6 7">
    <name type="scientific">Rhizodiscina lignyota</name>
    <dbReference type="NCBI Taxonomy" id="1504668"/>
    <lineage>
        <taxon>Eukaryota</taxon>
        <taxon>Fungi</taxon>
        <taxon>Dikarya</taxon>
        <taxon>Ascomycota</taxon>
        <taxon>Pezizomycotina</taxon>
        <taxon>Dothideomycetes</taxon>
        <taxon>Pleosporomycetidae</taxon>
        <taxon>Aulographales</taxon>
        <taxon>Rhizodiscinaceae</taxon>
        <taxon>Rhizodiscina</taxon>
    </lineage>
</organism>
<keyword evidence="2" id="KW-0227">DNA damage</keyword>
<dbReference type="GO" id="GO:0031297">
    <property type="term" value="P:replication fork processing"/>
    <property type="evidence" value="ECO:0007669"/>
    <property type="project" value="TreeGrafter"/>
</dbReference>
<evidence type="ECO:0000256" key="1">
    <source>
        <dbReference type="ARBA" id="ARBA00006612"/>
    </source>
</evidence>
<dbReference type="InterPro" id="IPR029003">
    <property type="entry name" value="CENP-S/Mhf1"/>
</dbReference>
<dbReference type="AlphaFoldDB" id="A0A9P4I7Z7"/>
<dbReference type="GO" id="GO:0006281">
    <property type="term" value="P:DNA repair"/>
    <property type="evidence" value="ECO:0007669"/>
    <property type="project" value="UniProtKB-KW"/>
</dbReference>
<dbReference type="GO" id="GO:0003682">
    <property type="term" value="F:chromatin binding"/>
    <property type="evidence" value="ECO:0007669"/>
    <property type="project" value="TreeGrafter"/>
</dbReference>
<keyword evidence="3" id="KW-0238">DNA-binding</keyword>
<keyword evidence="4" id="KW-0234">DNA repair</keyword>
<evidence type="ECO:0000313" key="7">
    <source>
        <dbReference type="Proteomes" id="UP000799772"/>
    </source>
</evidence>
<dbReference type="GO" id="GO:0071821">
    <property type="term" value="C:FANCM-MHF complex"/>
    <property type="evidence" value="ECO:0007669"/>
    <property type="project" value="InterPro"/>
</dbReference>